<evidence type="ECO:0000313" key="2">
    <source>
        <dbReference type="Proteomes" id="UP000001485"/>
    </source>
</evidence>
<dbReference type="AlphaFoldDB" id="C5BFQ9"/>
<organism evidence="1 2">
    <name type="scientific">Edwardsiella ictaluri (strain 93-146)</name>
    <dbReference type="NCBI Taxonomy" id="634503"/>
    <lineage>
        <taxon>Bacteria</taxon>
        <taxon>Pseudomonadati</taxon>
        <taxon>Pseudomonadota</taxon>
        <taxon>Gammaproteobacteria</taxon>
        <taxon>Enterobacterales</taxon>
        <taxon>Hafniaceae</taxon>
        <taxon>Edwardsiella</taxon>
    </lineage>
</organism>
<dbReference type="Proteomes" id="UP000001485">
    <property type="component" value="Chromosome"/>
</dbReference>
<gene>
    <name evidence="1" type="ordered locus">NT01EI_2160</name>
</gene>
<dbReference type="EMBL" id="CP001600">
    <property type="protein sequence ID" value="ACR69335.1"/>
    <property type="molecule type" value="Genomic_DNA"/>
</dbReference>
<reference evidence="1 2" key="2">
    <citation type="journal article" date="2012" name="J. Bacteriol.">
        <title>Genome Sequence of Edwardsiella ictaluri 93-146, a Strain Associated with a Natural Channel Catfish Outbreak of Enteric Septicemia of Catfish.</title>
        <authorList>
            <person name="Williams M.L."/>
            <person name="Gillaspy A.F."/>
            <person name="Dyer D.W."/>
            <person name="Thune R.L."/>
            <person name="Waldbieser G.C."/>
            <person name="Schuster S.C."/>
            <person name="Gipson J."/>
            <person name="Zaitshik J."/>
            <person name="Landry C."/>
            <person name="Banes M.M."/>
            <person name="Lawrence M.L."/>
        </authorList>
    </citation>
    <scope>NUCLEOTIDE SEQUENCE [LARGE SCALE GENOMIC DNA]</scope>
    <source>
        <strain evidence="1 2">93-146</strain>
    </source>
</reference>
<sequence>MSVMRWMSDFSFDIAGRDGRLVWASGVPGGPIGFYRVN</sequence>
<name>C5BFQ9_EDWI9</name>
<protein>
    <submittedName>
        <fullName evidence="1">Uncharacterized protein</fullName>
    </submittedName>
</protein>
<dbReference type="KEGG" id="eic:NT01EI_2160"/>
<proteinExistence type="predicted"/>
<reference evidence="2" key="1">
    <citation type="submission" date="2009-03" db="EMBL/GenBank/DDBJ databases">
        <title>Complete genome sequence of Edwardsiella ictaluri 93-146.</title>
        <authorList>
            <person name="Williams M.L."/>
            <person name="Gillaspy A.F."/>
            <person name="Dyer D.W."/>
            <person name="Thune R.L."/>
            <person name="Waldbieser G.C."/>
            <person name="Schuster S.C."/>
            <person name="Gipson J."/>
            <person name="Zaitshik J."/>
            <person name="Landry C."/>
            <person name="Lawrence M.L."/>
        </authorList>
    </citation>
    <scope>NUCLEOTIDE SEQUENCE [LARGE SCALE GENOMIC DNA]</scope>
    <source>
        <strain evidence="2">93-146</strain>
    </source>
</reference>
<evidence type="ECO:0000313" key="1">
    <source>
        <dbReference type="EMBL" id="ACR69335.1"/>
    </source>
</evidence>
<dbReference type="HOGENOM" id="CLU_3327323_0_0_6"/>
<accession>C5BFQ9</accession>